<reference evidence="2" key="1">
    <citation type="submission" date="2020-04" db="EMBL/GenBank/DDBJ databases">
        <authorList>
            <person name="Chiriac C."/>
            <person name="Salcher M."/>
            <person name="Ghai R."/>
            <person name="Kavagutti S V."/>
        </authorList>
    </citation>
    <scope>NUCLEOTIDE SEQUENCE</scope>
</reference>
<evidence type="ECO:0000313" key="2">
    <source>
        <dbReference type="EMBL" id="CAB4137511.1"/>
    </source>
</evidence>
<protein>
    <submittedName>
        <fullName evidence="2">Collagen triple helix repeat</fullName>
    </submittedName>
</protein>
<feature type="region of interest" description="Disordered" evidence="1">
    <location>
        <begin position="1"/>
        <end position="92"/>
    </location>
</feature>
<evidence type="ECO:0000256" key="1">
    <source>
        <dbReference type="SAM" id="MobiDB-lite"/>
    </source>
</evidence>
<dbReference type="PANTHER" id="PTHR24637">
    <property type="entry name" value="COLLAGEN"/>
    <property type="match status" value="1"/>
</dbReference>
<proteinExistence type="predicted"/>
<sequence>MTVIVTPPLSGGTVVNEGASGSPVTITKPKGDTGPQGPQGATGPQGPAGPIGATGPSGPAGATGATGPQGDPGPTGPTGLTGATGPQGPAGAANIGTATLNFGAFPGSNEASVSFTDATITGTAHVSAVIMSDASTVDHTAADHRYAAAFMALTAQPDSGVGGTIHARSIHKLQGTFEVSWAWSD</sequence>
<dbReference type="InterPro" id="IPR008160">
    <property type="entry name" value="Collagen"/>
</dbReference>
<dbReference type="Pfam" id="PF01391">
    <property type="entry name" value="Collagen"/>
    <property type="match status" value="1"/>
</dbReference>
<dbReference type="EMBL" id="LR796336">
    <property type="protein sequence ID" value="CAB4137511.1"/>
    <property type="molecule type" value="Genomic_DNA"/>
</dbReference>
<gene>
    <name evidence="2" type="ORF">UFOVP319_39</name>
</gene>
<name>A0A6J5LTK8_9CAUD</name>
<organism evidence="2">
    <name type="scientific">uncultured Caudovirales phage</name>
    <dbReference type="NCBI Taxonomy" id="2100421"/>
    <lineage>
        <taxon>Viruses</taxon>
        <taxon>Duplodnaviria</taxon>
        <taxon>Heunggongvirae</taxon>
        <taxon>Uroviricota</taxon>
        <taxon>Caudoviricetes</taxon>
        <taxon>Peduoviridae</taxon>
        <taxon>Maltschvirus</taxon>
        <taxon>Maltschvirus maltsch</taxon>
    </lineage>
</organism>
<feature type="compositionally biased region" description="Low complexity" evidence="1">
    <location>
        <begin position="32"/>
        <end position="69"/>
    </location>
</feature>
<accession>A0A6J5LTK8</accession>
<keyword evidence="2" id="KW-0176">Collagen</keyword>
<feature type="compositionally biased region" description="Low complexity" evidence="1">
    <location>
        <begin position="77"/>
        <end position="92"/>
    </location>
</feature>
<dbReference type="PANTHER" id="PTHR24637:SF422">
    <property type="entry name" value="COLLAGEN IV NC1 DOMAIN-CONTAINING PROTEIN"/>
    <property type="match status" value="1"/>
</dbReference>